<reference evidence="13" key="2">
    <citation type="submission" date="2024-05" db="EMBL/GenBank/DDBJ databases">
        <title>Rhodohalobacter halophilus gen. nov., sp. nov., a moderately halophilic member of the family Balneolaceae.</title>
        <authorList>
            <person name="Xia J."/>
        </authorList>
    </citation>
    <scope>NUCLEOTIDE SEQUENCE</scope>
    <source>
        <strain evidence="13">WB101</strain>
    </source>
</reference>
<comment type="pathway">
    <text evidence="10">Porphyrin-containing compound metabolism; heme A biosynthesis; heme A from heme O: step 1/1.</text>
</comment>
<feature type="transmembrane region" description="Helical" evidence="12">
    <location>
        <begin position="12"/>
        <end position="32"/>
    </location>
</feature>
<evidence type="ECO:0000256" key="7">
    <source>
        <dbReference type="ARBA" id="ARBA00023004"/>
    </source>
</evidence>
<organism evidence="13 14">
    <name type="scientific">Rhodohalobacter sulfatireducens</name>
    <dbReference type="NCBI Taxonomy" id="2911366"/>
    <lineage>
        <taxon>Bacteria</taxon>
        <taxon>Pseudomonadati</taxon>
        <taxon>Balneolota</taxon>
        <taxon>Balneolia</taxon>
        <taxon>Balneolales</taxon>
        <taxon>Balneolaceae</taxon>
        <taxon>Rhodohalobacter</taxon>
    </lineage>
</organism>
<keyword evidence="9 12" id="KW-0472">Membrane</keyword>
<dbReference type="Pfam" id="PF02628">
    <property type="entry name" value="COX15-CtaA"/>
    <property type="match status" value="1"/>
</dbReference>
<dbReference type="PANTHER" id="PTHR23289">
    <property type="entry name" value="CYTOCHROME C OXIDASE ASSEMBLY PROTEIN COX15"/>
    <property type="match status" value="1"/>
</dbReference>
<evidence type="ECO:0000313" key="14">
    <source>
        <dbReference type="Proteomes" id="UP001165366"/>
    </source>
</evidence>
<dbReference type="Proteomes" id="UP001165366">
    <property type="component" value="Unassembled WGS sequence"/>
</dbReference>
<evidence type="ECO:0000256" key="8">
    <source>
        <dbReference type="ARBA" id="ARBA00023133"/>
    </source>
</evidence>
<keyword evidence="3 12" id="KW-0812">Transmembrane</keyword>
<proteinExistence type="inferred from homology"/>
<keyword evidence="5 12" id="KW-1133">Transmembrane helix</keyword>
<gene>
    <name evidence="13" type="ORF">L6773_08280</name>
</gene>
<evidence type="ECO:0000256" key="3">
    <source>
        <dbReference type="ARBA" id="ARBA00022692"/>
    </source>
</evidence>
<accession>A0ABS9KCH3</accession>
<name>A0ABS9KCH3_9BACT</name>
<evidence type="ECO:0000256" key="5">
    <source>
        <dbReference type="ARBA" id="ARBA00022989"/>
    </source>
</evidence>
<reference evidence="13" key="1">
    <citation type="submission" date="2022-01" db="EMBL/GenBank/DDBJ databases">
        <authorList>
            <person name="Wang Y."/>
        </authorList>
    </citation>
    <scope>NUCLEOTIDE SEQUENCE</scope>
    <source>
        <strain evidence="13">WB101</strain>
    </source>
</reference>
<protein>
    <submittedName>
        <fullName evidence="13">COX15/CtaA family protein</fullName>
    </submittedName>
</protein>
<feature type="transmembrane region" description="Helical" evidence="12">
    <location>
        <begin position="256"/>
        <end position="278"/>
    </location>
</feature>
<comment type="caution">
    <text evidence="13">The sequence shown here is derived from an EMBL/GenBank/DDBJ whole genome shotgun (WGS) entry which is preliminary data.</text>
</comment>
<feature type="transmembrane region" description="Helical" evidence="12">
    <location>
        <begin position="196"/>
        <end position="218"/>
    </location>
</feature>
<keyword evidence="7" id="KW-0408">Iron</keyword>
<evidence type="ECO:0000256" key="1">
    <source>
        <dbReference type="ARBA" id="ARBA00001970"/>
    </source>
</evidence>
<sequence length="349" mass="40303">MTSDDKKHVRRWYWSGAILIFVMVVVGGITRLTGSGLSMVDWNPIMGAIPPLSDAQWEETFEQYKQFPEYQQINYNMELPEFKTIFFWEYIHRLIGRILGLVFIVPFAWFVIKKKIDSKNIKRGIILFTLGLSQGFLGWFMVMSGLVDIPEVSHYRLAAHLLLAFTIVGFCIWYALDLTPSANPREETGKELRWWLYGLMGLLVIQIIYGAFVANMQAGHVYNTFPKMYEHWAPPELWVIEPIILNFFDNIVTVQWIHRVFGTLIGLIAIAIWIRSFILDTTFFTKKWSLSLLAIVLAQYLIGVFTLVFHVPIWLGVLHQAMALVLFGFIVAFLKTLNQTDSLGSHEIN</sequence>
<comment type="cofactor">
    <cofactor evidence="1">
        <name>heme b</name>
        <dbReference type="ChEBI" id="CHEBI:60344"/>
    </cofactor>
</comment>
<dbReference type="PANTHER" id="PTHR23289:SF2">
    <property type="entry name" value="CYTOCHROME C OXIDASE ASSEMBLY PROTEIN COX15 HOMOLOG"/>
    <property type="match status" value="1"/>
</dbReference>
<dbReference type="HAMAP" id="MF_01665">
    <property type="entry name" value="HemeA_synth_type2"/>
    <property type="match status" value="1"/>
</dbReference>
<feature type="transmembrane region" description="Helical" evidence="12">
    <location>
        <begin position="317"/>
        <end position="334"/>
    </location>
</feature>
<evidence type="ECO:0000313" key="13">
    <source>
        <dbReference type="EMBL" id="MCG2588557.1"/>
    </source>
</evidence>
<dbReference type="EMBL" id="JAKLWS010000008">
    <property type="protein sequence ID" value="MCG2588557.1"/>
    <property type="molecule type" value="Genomic_DNA"/>
</dbReference>
<evidence type="ECO:0000256" key="9">
    <source>
        <dbReference type="ARBA" id="ARBA00023136"/>
    </source>
</evidence>
<evidence type="ECO:0000256" key="10">
    <source>
        <dbReference type="ARBA" id="ARBA00044501"/>
    </source>
</evidence>
<comment type="subcellular location">
    <subcellularLocation>
        <location evidence="2">Membrane</location>
        <topology evidence="2">Multi-pass membrane protein</topology>
    </subcellularLocation>
</comment>
<comment type="catalytic activity">
    <reaction evidence="11">
        <text>Fe(II)-heme o + 2 A + H2O = Fe(II)-heme a + 2 AH2</text>
        <dbReference type="Rhea" id="RHEA:63388"/>
        <dbReference type="ChEBI" id="CHEBI:13193"/>
        <dbReference type="ChEBI" id="CHEBI:15377"/>
        <dbReference type="ChEBI" id="CHEBI:17499"/>
        <dbReference type="ChEBI" id="CHEBI:60530"/>
        <dbReference type="ChEBI" id="CHEBI:61715"/>
        <dbReference type="EC" id="1.17.99.9"/>
    </reaction>
    <physiologicalReaction direction="left-to-right" evidence="11">
        <dbReference type="Rhea" id="RHEA:63389"/>
    </physiologicalReaction>
</comment>
<dbReference type="RefSeq" id="WP_237853397.1">
    <property type="nucleotide sequence ID" value="NZ_JAKLWS010000008.1"/>
</dbReference>
<evidence type="ECO:0000256" key="6">
    <source>
        <dbReference type="ARBA" id="ARBA00023002"/>
    </source>
</evidence>
<keyword evidence="14" id="KW-1185">Reference proteome</keyword>
<evidence type="ECO:0000256" key="2">
    <source>
        <dbReference type="ARBA" id="ARBA00004141"/>
    </source>
</evidence>
<keyword evidence="8" id="KW-0350">Heme biosynthesis</keyword>
<dbReference type="InterPro" id="IPR023754">
    <property type="entry name" value="HemeA_Synthase_type2"/>
</dbReference>
<keyword evidence="4" id="KW-0479">Metal-binding</keyword>
<feature type="transmembrane region" description="Helical" evidence="12">
    <location>
        <begin position="290"/>
        <end position="311"/>
    </location>
</feature>
<keyword evidence="6" id="KW-0560">Oxidoreductase</keyword>
<feature type="transmembrane region" description="Helical" evidence="12">
    <location>
        <begin position="94"/>
        <end position="112"/>
    </location>
</feature>
<evidence type="ECO:0000256" key="12">
    <source>
        <dbReference type="SAM" id="Phobius"/>
    </source>
</evidence>
<feature type="transmembrane region" description="Helical" evidence="12">
    <location>
        <begin position="124"/>
        <end position="145"/>
    </location>
</feature>
<feature type="transmembrane region" description="Helical" evidence="12">
    <location>
        <begin position="157"/>
        <end position="176"/>
    </location>
</feature>
<dbReference type="InterPro" id="IPR003780">
    <property type="entry name" value="COX15/CtaA_fam"/>
</dbReference>
<evidence type="ECO:0000256" key="4">
    <source>
        <dbReference type="ARBA" id="ARBA00022723"/>
    </source>
</evidence>
<evidence type="ECO:0000256" key="11">
    <source>
        <dbReference type="ARBA" id="ARBA00048044"/>
    </source>
</evidence>